<sequence length="41" mass="4813">MVASEDHPILLPEEVLNLPQLGHLLEDFVFIYEPRPFSKDY</sequence>
<name>A0ABD3CJB2_9LAMI</name>
<gene>
    <name evidence="1" type="ORF">CASFOL_026940</name>
</gene>
<proteinExistence type="predicted"/>
<comment type="caution">
    <text evidence="1">The sequence shown here is derived from an EMBL/GenBank/DDBJ whole genome shotgun (WGS) entry which is preliminary data.</text>
</comment>
<protein>
    <submittedName>
        <fullName evidence="1">Uncharacterized protein</fullName>
    </submittedName>
</protein>
<dbReference type="AlphaFoldDB" id="A0ABD3CJB2"/>
<organism evidence="1 2">
    <name type="scientific">Castilleja foliolosa</name>
    <dbReference type="NCBI Taxonomy" id="1961234"/>
    <lineage>
        <taxon>Eukaryota</taxon>
        <taxon>Viridiplantae</taxon>
        <taxon>Streptophyta</taxon>
        <taxon>Embryophyta</taxon>
        <taxon>Tracheophyta</taxon>
        <taxon>Spermatophyta</taxon>
        <taxon>Magnoliopsida</taxon>
        <taxon>eudicotyledons</taxon>
        <taxon>Gunneridae</taxon>
        <taxon>Pentapetalae</taxon>
        <taxon>asterids</taxon>
        <taxon>lamiids</taxon>
        <taxon>Lamiales</taxon>
        <taxon>Orobanchaceae</taxon>
        <taxon>Pedicularideae</taxon>
        <taxon>Castillejinae</taxon>
        <taxon>Castilleja</taxon>
    </lineage>
</organism>
<reference evidence="2" key="1">
    <citation type="journal article" date="2024" name="IScience">
        <title>Strigolactones Initiate the Formation of Haustorium-like Structures in Castilleja.</title>
        <authorList>
            <person name="Buerger M."/>
            <person name="Peterson D."/>
            <person name="Chory J."/>
        </authorList>
    </citation>
    <scope>NUCLEOTIDE SEQUENCE [LARGE SCALE GENOMIC DNA]</scope>
</reference>
<dbReference type="EMBL" id="JAVIJP010000034">
    <property type="protein sequence ID" value="KAL3629718.1"/>
    <property type="molecule type" value="Genomic_DNA"/>
</dbReference>
<evidence type="ECO:0000313" key="1">
    <source>
        <dbReference type="EMBL" id="KAL3629718.1"/>
    </source>
</evidence>
<accession>A0ABD3CJB2</accession>
<keyword evidence="2" id="KW-1185">Reference proteome</keyword>
<dbReference type="Proteomes" id="UP001632038">
    <property type="component" value="Unassembled WGS sequence"/>
</dbReference>
<evidence type="ECO:0000313" key="2">
    <source>
        <dbReference type="Proteomes" id="UP001632038"/>
    </source>
</evidence>